<evidence type="ECO:0000256" key="1">
    <source>
        <dbReference type="SAM" id="MobiDB-lite"/>
    </source>
</evidence>
<organism evidence="2 3">
    <name type="scientific">Symbiodinium pilosum</name>
    <name type="common">Dinoflagellate</name>
    <dbReference type="NCBI Taxonomy" id="2952"/>
    <lineage>
        <taxon>Eukaryota</taxon>
        <taxon>Sar</taxon>
        <taxon>Alveolata</taxon>
        <taxon>Dinophyceae</taxon>
        <taxon>Suessiales</taxon>
        <taxon>Symbiodiniaceae</taxon>
        <taxon>Symbiodinium</taxon>
    </lineage>
</organism>
<feature type="compositionally biased region" description="Polar residues" evidence="1">
    <location>
        <begin position="359"/>
        <end position="370"/>
    </location>
</feature>
<sequence length="534" mass="56845">MEVNLLARCGIPDDAVLSIRAGSVRRQAQLESGRFPFRFPTGLMQENPLRVDVLQQVGSSYLLMKPGPDQRYKVTFSDTSMVELELKQIDSESARAAGEPPKRNQVHKGVCDRCKDPVAAKGIGGAKGAKDYLEYHNVLHFVQAVLQAVIKEKPADPYRFMARLFMDGFTADDSLQELTGNSEEPTQPVQLTAKDKTAEAELQEQKSAQFEEAPADRQPEQPIGLQVDATEVAAAKEAAAEATASASQHEAVAQAAVQAVVANPAAAEQAAAEEAAAEEAAAEEVAAEVDAEPRDGAPLADVEPYDEPVAEPASTNKALLLASKAEQEVFGQLNVEETSRGAPETDMVQDALDEPGATQPASEVDTTTGTIGPIEKTEGSLENHAADTATPEAIREEALQADSTNMSDISGPGEEARSAGNSFPSTQESELEKAPQVLATGKQQGQAPPKPMRMLPEDVAPTELRQTHQPESTECAFEHFEHLPSVGGWLTPLRPGVLEEKASQMQLSLEVDAVTDAEAAEVVTDALALTVAVS</sequence>
<proteinExistence type="predicted"/>
<keyword evidence="3" id="KW-1185">Reference proteome</keyword>
<dbReference type="Proteomes" id="UP000649617">
    <property type="component" value="Unassembled WGS sequence"/>
</dbReference>
<protein>
    <submittedName>
        <fullName evidence="2">Uncharacterized protein</fullName>
    </submittedName>
</protein>
<feature type="compositionally biased region" description="Acidic residues" evidence="1">
    <location>
        <begin position="275"/>
        <end position="290"/>
    </location>
</feature>
<comment type="caution">
    <text evidence="2">The sequence shown here is derived from an EMBL/GenBank/DDBJ whole genome shotgun (WGS) entry which is preliminary data.</text>
</comment>
<feature type="compositionally biased region" description="Polar residues" evidence="1">
    <location>
        <begin position="419"/>
        <end position="428"/>
    </location>
</feature>
<dbReference type="AlphaFoldDB" id="A0A812RMB0"/>
<name>A0A812RMB0_SYMPI</name>
<dbReference type="EMBL" id="CAJNIZ010020691">
    <property type="protein sequence ID" value="CAE7444383.1"/>
    <property type="molecule type" value="Genomic_DNA"/>
</dbReference>
<gene>
    <name evidence="2" type="ORF">SPIL2461_LOCUS10823</name>
</gene>
<feature type="region of interest" description="Disordered" evidence="1">
    <location>
        <begin position="274"/>
        <end position="312"/>
    </location>
</feature>
<dbReference type="CDD" id="cd22961">
    <property type="entry name" value="DD_TEX55-like"/>
    <property type="match status" value="1"/>
</dbReference>
<dbReference type="OrthoDB" id="443711at2759"/>
<evidence type="ECO:0000313" key="3">
    <source>
        <dbReference type="Proteomes" id="UP000649617"/>
    </source>
</evidence>
<reference evidence="2" key="1">
    <citation type="submission" date="2021-02" db="EMBL/GenBank/DDBJ databases">
        <authorList>
            <person name="Dougan E. K."/>
            <person name="Rhodes N."/>
            <person name="Thang M."/>
            <person name="Chan C."/>
        </authorList>
    </citation>
    <scope>NUCLEOTIDE SEQUENCE</scope>
</reference>
<feature type="compositionally biased region" description="Basic and acidic residues" evidence="1">
    <location>
        <begin position="375"/>
        <end position="385"/>
    </location>
</feature>
<evidence type="ECO:0000313" key="2">
    <source>
        <dbReference type="EMBL" id="CAE7444383.1"/>
    </source>
</evidence>
<feature type="region of interest" description="Disordered" evidence="1">
    <location>
        <begin position="334"/>
        <end position="472"/>
    </location>
</feature>
<accession>A0A812RMB0</accession>